<keyword evidence="1" id="KW-0479">Metal-binding</keyword>
<dbReference type="PANTHER" id="PTHR10587">
    <property type="entry name" value="GLYCOSYL TRANSFERASE-RELATED"/>
    <property type="match status" value="1"/>
</dbReference>
<dbReference type="InterPro" id="IPR002509">
    <property type="entry name" value="NODB_dom"/>
</dbReference>
<dbReference type="Proteomes" id="UP000426246">
    <property type="component" value="Chromosome"/>
</dbReference>
<dbReference type="AlphaFoldDB" id="A0A6B8RU85"/>
<dbReference type="Pfam" id="PF01522">
    <property type="entry name" value="Polysacc_deac_1"/>
    <property type="match status" value="1"/>
</dbReference>
<evidence type="ECO:0000256" key="3">
    <source>
        <dbReference type="SAM" id="MobiDB-lite"/>
    </source>
</evidence>
<protein>
    <submittedName>
        <fullName evidence="5">Polysaccharide deacetylase family protein</fullName>
    </submittedName>
</protein>
<dbReference type="InterPro" id="IPR050248">
    <property type="entry name" value="Polysacc_deacetylase_ArnD"/>
</dbReference>
<evidence type="ECO:0000256" key="1">
    <source>
        <dbReference type="ARBA" id="ARBA00022723"/>
    </source>
</evidence>
<dbReference type="CDD" id="cd10917">
    <property type="entry name" value="CE4_NodB_like_6s_7s"/>
    <property type="match status" value="1"/>
</dbReference>
<dbReference type="GO" id="GO:0016020">
    <property type="term" value="C:membrane"/>
    <property type="evidence" value="ECO:0007669"/>
    <property type="project" value="TreeGrafter"/>
</dbReference>
<gene>
    <name evidence="5" type="ORF">EHS13_06095</name>
</gene>
<keyword evidence="2" id="KW-0378">Hydrolase</keyword>
<accession>A0A6B8RU85</accession>
<evidence type="ECO:0000313" key="5">
    <source>
        <dbReference type="EMBL" id="QGQ99971.1"/>
    </source>
</evidence>
<dbReference type="PROSITE" id="PS51677">
    <property type="entry name" value="NODB"/>
    <property type="match status" value="1"/>
</dbReference>
<dbReference type="GO" id="GO:0046872">
    <property type="term" value="F:metal ion binding"/>
    <property type="evidence" value="ECO:0007669"/>
    <property type="project" value="UniProtKB-KW"/>
</dbReference>
<dbReference type="Gene3D" id="3.20.20.370">
    <property type="entry name" value="Glycoside hydrolase/deacetylase"/>
    <property type="match status" value="1"/>
</dbReference>
<reference evidence="6" key="1">
    <citation type="submission" date="2018-11" db="EMBL/GenBank/DDBJ databases">
        <title>Complete genome sequence of Paenibacillus sp. ML311-T8.</title>
        <authorList>
            <person name="Nam Y.-D."/>
            <person name="Kang J."/>
            <person name="Chung W.-H."/>
            <person name="Park Y.S."/>
        </authorList>
    </citation>
    <scope>NUCLEOTIDE SEQUENCE [LARGE SCALE GENOMIC DNA]</scope>
    <source>
        <strain evidence="6">ML311-T8</strain>
    </source>
</reference>
<organism evidence="5 6">
    <name type="scientific">Paenibacillus psychroresistens</name>
    <dbReference type="NCBI Taxonomy" id="1778678"/>
    <lineage>
        <taxon>Bacteria</taxon>
        <taxon>Bacillati</taxon>
        <taxon>Bacillota</taxon>
        <taxon>Bacilli</taxon>
        <taxon>Bacillales</taxon>
        <taxon>Paenibacillaceae</taxon>
        <taxon>Paenibacillus</taxon>
    </lineage>
</organism>
<dbReference type="OrthoDB" id="2649545at2"/>
<dbReference type="GO" id="GO:0005975">
    <property type="term" value="P:carbohydrate metabolic process"/>
    <property type="evidence" value="ECO:0007669"/>
    <property type="project" value="InterPro"/>
</dbReference>
<dbReference type="SUPFAM" id="SSF88713">
    <property type="entry name" value="Glycoside hydrolase/deacetylase"/>
    <property type="match status" value="1"/>
</dbReference>
<sequence length="309" mass="34542">MSGCSQTYHSAIHSPNQVQTLEQPGIQTPYKISNGLTGFLQDEWTFSVSPTTVPKPAKKPVLKPKPSPAPRITQKKKKEPSIPAQQSQQKKLTLPQLRLKYPQFFRLNGSNHESKIALTFDDGPDNKYTPQILDVLQKYHVKATFFVLGIRAQANPSIIRRIVNEGHAIGNHSYDHANPAKMTEAQFEKQFTQTQLILDKLIGYEPKLIRTPYGAIQENQLKWAAKNGLIAVNWDIDSLDWKELSDSQVVANIMEHTHKGAIILQHSAGGDSQDLSGTLKALPIVIEQLKKQGFKLVTVPELLHLPVAK</sequence>
<feature type="region of interest" description="Disordered" evidence="3">
    <location>
        <begin position="51"/>
        <end position="92"/>
    </location>
</feature>
<dbReference type="GO" id="GO:0016810">
    <property type="term" value="F:hydrolase activity, acting on carbon-nitrogen (but not peptide) bonds"/>
    <property type="evidence" value="ECO:0007669"/>
    <property type="project" value="InterPro"/>
</dbReference>
<keyword evidence="6" id="KW-1185">Reference proteome</keyword>
<evidence type="ECO:0000313" key="6">
    <source>
        <dbReference type="Proteomes" id="UP000426246"/>
    </source>
</evidence>
<proteinExistence type="predicted"/>
<dbReference type="PANTHER" id="PTHR10587:SF133">
    <property type="entry name" value="CHITIN DEACETYLASE 1-RELATED"/>
    <property type="match status" value="1"/>
</dbReference>
<evidence type="ECO:0000259" key="4">
    <source>
        <dbReference type="PROSITE" id="PS51677"/>
    </source>
</evidence>
<feature type="domain" description="NodB homology" evidence="4">
    <location>
        <begin position="114"/>
        <end position="297"/>
    </location>
</feature>
<name>A0A6B8RU85_9BACL</name>
<evidence type="ECO:0000256" key="2">
    <source>
        <dbReference type="ARBA" id="ARBA00022801"/>
    </source>
</evidence>
<dbReference type="EMBL" id="CP034235">
    <property type="protein sequence ID" value="QGQ99971.1"/>
    <property type="molecule type" value="Genomic_DNA"/>
</dbReference>
<dbReference type="KEGG" id="ppsc:EHS13_06095"/>
<dbReference type="InterPro" id="IPR011330">
    <property type="entry name" value="Glyco_hydro/deAcase_b/a-brl"/>
</dbReference>